<keyword evidence="1" id="KW-0460">Magnesium</keyword>
<keyword evidence="3" id="KW-1185">Reference proteome</keyword>
<reference evidence="2 3" key="1">
    <citation type="journal article" date="2020" name="Mol. Plant">
        <title>The Chromosome-Based Rubber Tree Genome Provides New Insights into Spurge Genome Evolution and Rubber Biosynthesis.</title>
        <authorList>
            <person name="Liu J."/>
            <person name="Shi C."/>
            <person name="Shi C.C."/>
            <person name="Li W."/>
            <person name="Zhang Q.J."/>
            <person name="Zhang Y."/>
            <person name="Li K."/>
            <person name="Lu H.F."/>
            <person name="Shi C."/>
            <person name="Zhu S.T."/>
            <person name="Xiao Z.Y."/>
            <person name="Nan H."/>
            <person name="Yue Y."/>
            <person name="Zhu X.G."/>
            <person name="Wu Y."/>
            <person name="Hong X.N."/>
            <person name="Fan G.Y."/>
            <person name="Tong Y."/>
            <person name="Zhang D."/>
            <person name="Mao C.L."/>
            <person name="Liu Y.L."/>
            <person name="Hao S.J."/>
            <person name="Liu W.Q."/>
            <person name="Lv M.Q."/>
            <person name="Zhang H.B."/>
            <person name="Liu Y."/>
            <person name="Hu-Tang G.R."/>
            <person name="Wang J.P."/>
            <person name="Wang J.H."/>
            <person name="Sun Y.H."/>
            <person name="Ni S.B."/>
            <person name="Chen W.B."/>
            <person name="Zhang X.C."/>
            <person name="Jiao Y.N."/>
            <person name="Eichler E.E."/>
            <person name="Li G.H."/>
            <person name="Liu X."/>
            <person name="Gao L.Z."/>
        </authorList>
    </citation>
    <scope>NUCLEOTIDE SEQUENCE [LARGE SCALE GENOMIC DNA]</scope>
    <source>
        <strain evidence="3">cv. GT1</strain>
        <tissue evidence="2">Leaf</tissue>
    </source>
</reference>
<protein>
    <submittedName>
        <fullName evidence="2">Uncharacterized protein</fullName>
    </submittedName>
</protein>
<evidence type="ECO:0000313" key="2">
    <source>
        <dbReference type="EMBL" id="KAF2284298.1"/>
    </source>
</evidence>
<evidence type="ECO:0000256" key="1">
    <source>
        <dbReference type="ARBA" id="ARBA00022842"/>
    </source>
</evidence>
<dbReference type="PANTHER" id="PTHR24093:SF434">
    <property type="entry name" value="CALCIUM-TRANSPORTING ATPASE 13, PLASMA MEMBRANE-TYPE-RELATED"/>
    <property type="match status" value="1"/>
</dbReference>
<dbReference type="Gene3D" id="1.20.1110.10">
    <property type="entry name" value="Calcium-transporting ATPase, transmembrane domain"/>
    <property type="match status" value="1"/>
</dbReference>
<evidence type="ECO:0000313" key="3">
    <source>
        <dbReference type="Proteomes" id="UP000467840"/>
    </source>
</evidence>
<sequence>MVSDGYARMIVIRVGMNTRWGKMLSTKWKDPHETTPIQARLQTVTSLTSKIGLLAASSVSLVWLVQYLMGNKRNGYVPGKTEFHEVVSEMVGILATAIVRKHSACEAIASATTIYTKLNQMAVTKFWLGEGFIEQGASSQAVPSVIELLHQAVSLHTTQPPLKVSSFNWTLTEKAIICWAIQEMGMNTQELKETCSIVHDEAFDSVKTSGGFLMKKNDDNTIHVHWKGTPEAILAMCSQYYDTTGIVKAIDYDTREKLNHIAQAMAIDGL</sequence>
<dbReference type="InterPro" id="IPR023299">
    <property type="entry name" value="ATPase_P-typ_cyto_dom_N"/>
</dbReference>
<dbReference type="SUPFAM" id="SSF81660">
    <property type="entry name" value="Metal cation-transporting ATPase, ATP-binding domain N"/>
    <property type="match status" value="1"/>
</dbReference>
<dbReference type="EMBL" id="JAAGAX010000018">
    <property type="protein sequence ID" value="KAF2284298.1"/>
    <property type="molecule type" value="Genomic_DNA"/>
</dbReference>
<dbReference type="Proteomes" id="UP000467840">
    <property type="component" value="Chromosome 12"/>
</dbReference>
<gene>
    <name evidence="2" type="ORF">GH714_020318</name>
</gene>
<dbReference type="Pfam" id="PF13246">
    <property type="entry name" value="Cation_ATPase"/>
    <property type="match status" value="1"/>
</dbReference>
<organism evidence="2 3">
    <name type="scientific">Hevea brasiliensis</name>
    <name type="common">Para rubber tree</name>
    <name type="synonym">Siphonia brasiliensis</name>
    <dbReference type="NCBI Taxonomy" id="3981"/>
    <lineage>
        <taxon>Eukaryota</taxon>
        <taxon>Viridiplantae</taxon>
        <taxon>Streptophyta</taxon>
        <taxon>Embryophyta</taxon>
        <taxon>Tracheophyta</taxon>
        <taxon>Spermatophyta</taxon>
        <taxon>Magnoliopsida</taxon>
        <taxon>eudicotyledons</taxon>
        <taxon>Gunneridae</taxon>
        <taxon>Pentapetalae</taxon>
        <taxon>rosids</taxon>
        <taxon>fabids</taxon>
        <taxon>Malpighiales</taxon>
        <taxon>Euphorbiaceae</taxon>
        <taxon>Crotonoideae</taxon>
        <taxon>Micrandreae</taxon>
        <taxon>Hevea</taxon>
    </lineage>
</organism>
<dbReference type="Gene3D" id="3.40.1110.10">
    <property type="entry name" value="Calcium-transporting ATPase, cytoplasmic domain N"/>
    <property type="match status" value="1"/>
</dbReference>
<dbReference type="AlphaFoldDB" id="A0A6A6K8D0"/>
<dbReference type="GO" id="GO:0005388">
    <property type="term" value="F:P-type calcium transporter activity"/>
    <property type="evidence" value="ECO:0007669"/>
    <property type="project" value="TreeGrafter"/>
</dbReference>
<comment type="caution">
    <text evidence="2">The sequence shown here is derived from an EMBL/GenBank/DDBJ whole genome shotgun (WGS) entry which is preliminary data.</text>
</comment>
<accession>A0A6A6K8D0</accession>
<dbReference type="PANTHER" id="PTHR24093">
    <property type="entry name" value="CATION TRANSPORTING ATPASE"/>
    <property type="match status" value="1"/>
</dbReference>
<name>A0A6A6K8D0_HEVBR</name>
<dbReference type="GO" id="GO:0005886">
    <property type="term" value="C:plasma membrane"/>
    <property type="evidence" value="ECO:0007669"/>
    <property type="project" value="TreeGrafter"/>
</dbReference>
<proteinExistence type="predicted"/>
<dbReference type="GO" id="GO:0000166">
    <property type="term" value="F:nucleotide binding"/>
    <property type="evidence" value="ECO:0007669"/>
    <property type="project" value="InterPro"/>
</dbReference>